<keyword evidence="1" id="KW-1133">Transmembrane helix</keyword>
<gene>
    <name evidence="2" type="ORF">EAF07_09470</name>
</gene>
<feature type="transmembrane region" description="Helical" evidence="1">
    <location>
        <begin position="25"/>
        <end position="43"/>
    </location>
</feature>
<comment type="caution">
    <text evidence="2">The sequence shown here is derived from an EMBL/GenBank/DDBJ whole genome shotgun (WGS) entry which is preliminary data.</text>
</comment>
<protein>
    <submittedName>
        <fullName evidence="2">Uncharacterized protein</fullName>
    </submittedName>
</protein>
<dbReference type="RefSeq" id="WP_121836313.1">
    <property type="nucleotide sequence ID" value="NZ_CP163513.1"/>
</dbReference>
<feature type="transmembrane region" description="Helical" evidence="1">
    <location>
        <begin position="49"/>
        <end position="70"/>
    </location>
</feature>
<evidence type="ECO:0000313" key="2">
    <source>
        <dbReference type="EMBL" id="RLY01546.1"/>
    </source>
</evidence>
<organism evidence="2 3">
    <name type="scientific">Streptococcus hillyeri</name>
    <dbReference type="NCBI Taxonomy" id="2282420"/>
    <lineage>
        <taxon>Bacteria</taxon>
        <taxon>Bacillati</taxon>
        <taxon>Bacillota</taxon>
        <taxon>Bacilli</taxon>
        <taxon>Lactobacillales</taxon>
        <taxon>Streptococcaceae</taxon>
        <taxon>Streptococcus</taxon>
    </lineage>
</organism>
<dbReference type="Proteomes" id="UP000279194">
    <property type="component" value="Unassembled WGS sequence"/>
</dbReference>
<proteinExistence type="predicted"/>
<keyword evidence="3" id="KW-1185">Reference proteome</keyword>
<keyword evidence="1" id="KW-0812">Transmembrane</keyword>
<feature type="transmembrane region" description="Helical" evidence="1">
    <location>
        <begin position="90"/>
        <end position="108"/>
    </location>
</feature>
<dbReference type="OrthoDB" id="2237182at2"/>
<keyword evidence="1" id="KW-0472">Membrane</keyword>
<dbReference type="AlphaFoldDB" id="A0A3L9DJ01"/>
<accession>A0A3L9DJ01</accession>
<evidence type="ECO:0000313" key="3">
    <source>
        <dbReference type="Proteomes" id="UP000279194"/>
    </source>
</evidence>
<evidence type="ECO:0000256" key="1">
    <source>
        <dbReference type="SAM" id="Phobius"/>
    </source>
</evidence>
<name>A0A3L9DJ01_9STRE</name>
<feature type="transmembrane region" description="Helical" evidence="1">
    <location>
        <begin position="120"/>
        <end position="143"/>
    </location>
</feature>
<reference evidence="2 3" key="1">
    <citation type="submission" date="2018-10" db="EMBL/GenBank/DDBJ databases">
        <title>Streptococcus hillyeri sp. nov., isolated from equine tracheal sample.</title>
        <authorList>
            <person name="Macfadyen A.C."/>
            <person name="Waller A."/>
            <person name="Paterson G.K."/>
        </authorList>
    </citation>
    <scope>NUCLEOTIDE SEQUENCE [LARGE SCALE GENOMIC DNA]</scope>
    <source>
        <strain evidence="2 3">28462</strain>
    </source>
</reference>
<sequence length="156" mass="17645">MAKQLRGKTGVALDERQKHFVLKSYQYGFAFTIFSAWLGLLLTRMLPNLFSPIFWFVFILFGGLAVNVTYATLKGAHPLVDPRFEKHGHLMGIGCLLYGLVTILMTGWEMVSKHLDVNEFFSHGGSGSMLILGLSLFAMGSSITYRRYLDKREEED</sequence>
<dbReference type="EMBL" id="RCVM01000026">
    <property type="protein sequence ID" value="RLY01546.1"/>
    <property type="molecule type" value="Genomic_DNA"/>
</dbReference>